<reference evidence="1 2" key="1">
    <citation type="submission" date="2016-01" db="EMBL/GenBank/DDBJ databases">
        <title>Biosynthesis of antibiotic leucinostatins and their inhibition on Phytophthora in bio-control Purpureocillium lilacinum.</title>
        <authorList>
            <person name="Wang G."/>
            <person name="Liu Z."/>
            <person name="Lin R."/>
            <person name="Li E."/>
            <person name="Mao Z."/>
            <person name="Ling J."/>
            <person name="Yin W."/>
            <person name="Xie B."/>
        </authorList>
    </citation>
    <scope>NUCLEOTIDE SEQUENCE [LARGE SCALE GENOMIC DNA]</scope>
    <source>
        <strain evidence="1">PLBJ-1</strain>
    </source>
</reference>
<comment type="caution">
    <text evidence="1">The sequence shown here is derived from an EMBL/GenBank/DDBJ whole genome shotgun (WGS) entry which is preliminary data.</text>
</comment>
<evidence type="ECO:0000313" key="1">
    <source>
        <dbReference type="EMBL" id="OAQ81853.1"/>
    </source>
</evidence>
<proteinExistence type="predicted"/>
<gene>
    <name evidence="1" type="ORF">VFPBJ_04437</name>
</gene>
<dbReference type="EMBL" id="LSBH01000003">
    <property type="protein sequence ID" value="OAQ81853.1"/>
    <property type="molecule type" value="Genomic_DNA"/>
</dbReference>
<organism evidence="1 2">
    <name type="scientific">Purpureocillium lilacinum</name>
    <name type="common">Paecilomyces lilacinus</name>
    <dbReference type="NCBI Taxonomy" id="33203"/>
    <lineage>
        <taxon>Eukaryota</taxon>
        <taxon>Fungi</taxon>
        <taxon>Dikarya</taxon>
        <taxon>Ascomycota</taxon>
        <taxon>Pezizomycotina</taxon>
        <taxon>Sordariomycetes</taxon>
        <taxon>Hypocreomycetidae</taxon>
        <taxon>Hypocreales</taxon>
        <taxon>Ophiocordycipitaceae</taxon>
        <taxon>Purpureocillium</taxon>
    </lineage>
</organism>
<sequence length="127" mass="14205">MAYVRGRCAGRSFNPRTKDQGNGEGSVARSSCRPCKHSVCKRGWGAMDGCTGQFEERQLGLTWTAKSHWSVSVSYGVKLLSISKCFVGLHAWAKPPVCARGVPPTWHRTAITKTRTRRYFTVQYSTY</sequence>
<accession>A0A179GX28</accession>
<dbReference type="AlphaFoldDB" id="A0A179GX28"/>
<protein>
    <submittedName>
        <fullName evidence="1">Uncharacterized protein</fullName>
    </submittedName>
</protein>
<name>A0A179GX28_PURLI</name>
<evidence type="ECO:0000313" key="2">
    <source>
        <dbReference type="Proteomes" id="UP000078240"/>
    </source>
</evidence>
<dbReference type="Proteomes" id="UP000078240">
    <property type="component" value="Unassembled WGS sequence"/>
</dbReference>